<dbReference type="EMBL" id="QHMI01000005">
    <property type="protein sequence ID" value="PXB41731.1"/>
    <property type="molecule type" value="Genomic_DNA"/>
</dbReference>
<protein>
    <recommendedName>
        <fullName evidence="1">Phage tail protein C-terminal domain-containing protein</fullName>
    </recommendedName>
</protein>
<gene>
    <name evidence="2" type="ORF">DL189_08860</name>
</gene>
<name>A0A9X7L3J0_9ENTR</name>
<reference evidence="2 3" key="1">
    <citation type="submission" date="2018-05" db="EMBL/GenBank/DDBJ databases">
        <title>Evaluation of testing and processing parameters for the GenePOC Carba assay.</title>
        <authorList>
            <person name="Walsh T.R."/>
        </authorList>
    </citation>
    <scope>NUCLEOTIDE SEQUENCE [LARGE SCALE GENOMIC DNA]</scope>
    <source>
        <strain evidence="2 3">PECIMP</strain>
    </source>
</reference>
<sequence>MRKQAGGTWLSPVKLYSTGNTTKASDGTLKAASPVARIVNSQEQNQRTDISEDGFAWCGCGTANTEAEGIKISRVDVGVYVLRGSAGLASEGWQLLPPMDPGGMGELGIVEAEQAESGGLTIRLFKRKYMLSDEGEIVKTKGEPMDVPVNSWIDVRLDMPDDSAFNQMINQKLQP</sequence>
<dbReference type="InterPro" id="IPR058008">
    <property type="entry name" value="Gp26_C"/>
</dbReference>
<organism evidence="2 3">
    <name type="scientific">Enterobacter hormaechei</name>
    <dbReference type="NCBI Taxonomy" id="158836"/>
    <lineage>
        <taxon>Bacteria</taxon>
        <taxon>Pseudomonadati</taxon>
        <taxon>Pseudomonadota</taxon>
        <taxon>Gammaproteobacteria</taxon>
        <taxon>Enterobacterales</taxon>
        <taxon>Enterobacteriaceae</taxon>
        <taxon>Enterobacter</taxon>
        <taxon>Enterobacter cloacae complex</taxon>
    </lineage>
</organism>
<feature type="domain" description="Phage tail protein C-terminal" evidence="1">
    <location>
        <begin position="20"/>
        <end position="160"/>
    </location>
</feature>
<accession>A0A9X7L3J0</accession>
<dbReference type="Proteomes" id="UP000246375">
    <property type="component" value="Unassembled WGS sequence"/>
</dbReference>
<dbReference type="AlphaFoldDB" id="A0A9X7L3J0"/>
<evidence type="ECO:0000313" key="2">
    <source>
        <dbReference type="EMBL" id="PXB41731.1"/>
    </source>
</evidence>
<evidence type="ECO:0000259" key="1">
    <source>
        <dbReference type="Pfam" id="PF25670"/>
    </source>
</evidence>
<proteinExistence type="predicted"/>
<evidence type="ECO:0000313" key="3">
    <source>
        <dbReference type="Proteomes" id="UP000246375"/>
    </source>
</evidence>
<dbReference type="Pfam" id="PF25670">
    <property type="entry name" value="Phage_tail_C_2"/>
    <property type="match status" value="1"/>
</dbReference>
<comment type="caution">
    <text evidence="2">The sequence shown here is derived from an EMBL/GenBank/DDBJ whole genome shotgun (WGS) entry which is preliminary data.</text>
</comment>